<evidence type="ECO:0000313" key="3">
    <source>
        <dbReference type="Proteomes" id="UP000326198"/>
    </source>
</evidence>
<accession>A0A5N7AVI0</accession>
<dbReference type="OrthoDB" id="9977941at2759"/>
<dbReference type="PANTHER" id="PTHR42060">
    <property type="entry name" value="NHL REPEAT-CONTAINING PROTEIN-RELATED"/>
    <property type="match status" value="1"/>
</dbReference>
<dbReference type="InterPro" id="IPR052998">
    <property type="entry name" value="Hetero-Diels-Alderase-like"/>
</dbReference>
<dbReference type="InterPro" id="IPR011042">
    <property type="entry name" value="6-blade_b-propeller_TolB-like"/>
</dbReference>
<dbReference type="EMBL" id="ML736301">
    <property type="protein sequence ID" value="KAE8373857.1"/>
    <property type="molecule type" value="Genomic_DNA"/>
</dbReference>
<reference evidence="2 3" key="1">
    <citation type="submission" date="2019-04" db="EMBL/GenBank/DDBJ databases">
        <title>Friends and foes A comparative genomics studyof 23 Aspergillus species from section Flavi.</title>
        <authorList>
            <consortium name="DOE Joint Genome Institute"/>
            <person name="Kjaerbolling I."/>
            <person name="Vesth T."/>
            <person name="Frisvad J.C."/>
            <person name="Nybo J.L."/>
            <person name="Theobald S."/>
            <person name="Kildgaard S."/>
            <person name="Isbrandt T."/>
            <person name="Kuo A."/>
            <person name="Sato A."/>
            <person name="Lyhne E.K."/>
            <person name="Kogle M.E."/>
            <person name="Wiebenga A."/>
            <person name="Kun R.S."/>
            <person name="Lubbers R.J."/>
            <person name="Makela M.R."/>
            <person name="Barry K."/>
            <person name="Chovatia M."/>
            <person name="Clum A."/>
            <person name="Daum C."/>
            <person name="Haridas S."/>
            <person name="He G."/>
            <person name="LaButti K."/>
            <person name="Lipzen A."/>
            <person name="Mondo S."/>
            <person name="Riley R."/>
            <person name="Salamov A."/>
            <person name="Simmons B.A."/>
            <person name="Magnuson J.K."/>
            <person name="Henrissat B."/>
            <person name="Mortensen U.H."/>
            <person name="Larsen T.O."/>
            <person name="Devries R.P."/>
            <person name="Grigoriev I.V."/>
            <person name="Machida M."/>
            <person name="Baker S.E."/>
            <person name="Andersen M.R."/>
        </authorList>
    </citation>
    <scope>NUCLEOTIDE SEQUENCE [LARGE SCALE GENOMIC DNA]</scope>
    <source>
        <strain evidence="2 3">IBT 29228</strain>
    </source>
</reference>
<sequence length="304" mass="32024">MGVLTTLAFTAIAVDLLVALETTQLFRFSTSVNIENSALRSDGSLLLTTFDQGRLYTLDPSVPDPHAELVVALPGATALCGIVAIDTDKFAVIGGIRGNYSYTEETIYTVDFGVNPITPTIEVASRIPHAIMLNGMAALPAHPHVVLAGDARLGAVFHVDTDTGTAEIAFTDPLLTAVANVSTPIGVNGLKIAGGYMYFTNTAREIFARIPIDTFGHKIGEVEVIAVLDNADSYNWDDFVVLEDVGVAYLAQPDNALAEVSLNGGQNIIVGGANDHTTLTLYVTTRGGTANGSVYGGQVVRVEL</sequence>
<feature type="chain" id="PRO_5024863260" description="SMP-30/Gluconolactonase/LRE-like region domain-containing protein" evidence="1">
    <location>
        <begin position="20"/>
        <end position="304"/>
    </location>
</feature>
<gene>
    <name evidence="2" type="ORF">BDV26DRAFT_300729</name>
</gene>
<dbReference type="Gene3D" id="2.120.10.30">
    <property type="entry name" value="TolB, C-terminal domain"/>
    <property type="match status" value="1"/>
</dbReference>
<protein>
    <recommendedName>
        <fullName evidence="4">SMP-30/Gluconolactonase/LRE-like region domain-containing protein</fullName>
    </recommendedName>
</protein>
<dbReference type="Proteomes" id="UP000326198">
    <property type="component" value="Unassembled WGS sequence"/>
</dbReference>
<name>A0A5N7AVI0_9EURO</name>
<dbReference type="AlphaFoldDB" id="A0A5N7AVI0"/>
<organism evidence="2 3">
    <name type="scientific">Aspergillus bertholletiae</name>
    <dbReference type="NCBI Taxonomy" id="1226010"/>
    <lineage>
        <taxon>Eukaryota</taxon>
        <taxon>Fungi</taxon>
        <taxon>Dikarya</taxon>
        <taxon>Ascomycota</taxon>
        <taxon>Pezizomycotina</taxon>
        <taxon>Eurotiomycetes</taxon>
        <taxon>Eurotiomycetidae</taxon>
        <taxon>Eurotiales</taxon>
        <taxon>Aspergillaceae</taxon>
        <taxon>Aspergillus</taxon>
        <taxon>Aspergillus subgen. Circumdati</taxon>
    </lineage>
</organism>
<evidence type="ECO:0008006" key="4">
    <source>
        <dbReference type="Google" id="ProtNLM"/>
    </source>
</evidence>
<proteinExistence type="predicted"/>
<evidence type="ECO:0000313" key="2">
    <source>
        <dbReference type="EMBL" id="KAE8373857.1"/>
    </source>
</evidence>
<evidence type="ECO:0000256" key="1">
    <source>
        <dbReference type="SAM" id="SignalP"/>
    </source>
</evidence>
<dbReference type="SUPFAM" id="SSF63829">
    <property type="entry name" value="Calcium-dependent phosphotriesterase"/>
    <property type="match status" value="1"/>
</dbReference>
<keyword evidence="3" id="KW-1185">Reference proteome</keyword>
<feature type="signal peptide" evidence="1">
    <location>
        <begin position="1"/>
        <end position="19"/>
    </location>
</feature>
<dbReference type="PANTHER" id="PTHR42060:SF1">
    <property type="entry name" value="NHL REPEAT-CONTAINING PROTEIN"/>
    <property type="match status" value="1"/>
</dbReference>
<keyword evidence="1" id="KW-0732">Signal</keyword>